<dbReference type="AlphaFoldDB" id="A0A6C0LS54"/>
<evidence type="ECO:0000313" key="1">
    <source>
        <dbReference type="EMBL" id="QHU32394.1"/>
    </source>
</evidence>
<protein>
    <submittedName>
        <fullName evidence="1">Uncharacterized protein</fullName>
    </submittedName>
</protein>
<name>A0A6C0LS54_9ZZZZ</name>
<organism evidence="1">
    <name type="scientific">viral metagenome</name>
    <dbReference type="NCBI Taxonomy" id="1070528"/>
    <lineage>
        <taxon>unclassified sequences</taxon>
        <taxon>metagenomes</taxon>
        <taxon>organismal metagenomes</taxon>
    </lineage>
</organism>
<dbReference type="EMBL" id="MN740540">
    <property type="protein sequence ID" value="QHU32394.1"/>
    <property type="molecule type" value="Genomic_DNA"/>
</dbReference>
<sequence>MNHTHRNADRYKPLVNNALAKLEITDINELQIGEPYLEQRVF</sequence>
<reference evidence="1" key="1">
    <citation type="journal article" date="2020" name="Nature">
        <title>Giant virus diversity and host interactions through global metagenomics.</title>
        <authorList>
            <person name="Schulz F."/>
            <person name="Roux S."/>
            <person name="Paez-Espino D."/>
            <person name="Jungbluth S."/>
            <person name="Walsh D.A."/>
            <person name="Denef V.J."/>
            <person name="McMahon K.D."/>
            <person name="Konstantinidis K.T."/>
            <person name="Eloe-Fadrosh E.A."/>
            <person name="Kyrpides N.C."/>
            <person name="Woyke T."/>
        </authorList>
    </citation>
    <scope>NUCLEOTIDE SEQUENCE</scope>
    <source>
        <strain evidence="1">GVMAG-M-3300027969-2</strain>
    </source>
</reference>
<accession>A0A6C0LS54</accession>
<proteinExistence type="predicted"/>